<comment type="caution">
    <text evidence="16">The sequence shown here is derived from an EMBL/GenBank/DDBJ whole genome shotgun (WGS) entry which is preliminary data.</text>
</comment>
<dbReference type="GO" id="GO:0009887">
    <property type="term" value="P:animal organ morphogenesis"/>
    <property type="evidence" value="ECO:0007669"/>
    <property type="project" value="UniProtKB-ARBA"/>
</dbReference>
<dbReference type="GO" id="GO:0048729">
    <property type="term" value="P:tissue morphogenesis"/>
    <property type="evidence" value="ECO:0007669"/>
    <property type="project" value="UniProtKB-ARBA"/>
</dbReference>
<dbReference type="GO" id="GO:0005911">
    <property type="term" value="C:cell-cell junction"/>
    <property type="evidence" value="ECO:0007669"/>
    <property type="project" value="TreeGrafter"/>
</dbReference>
<feature type="region of interest" description="Disordered" evidence="13">
    <location>
        <begin position="2406"/>
        <end position="2450"/>
    </location>
</feature>
<feature type="domain" description="Cadherin" evidence="15">
    <location>
        <begin position="121"/>
        <end position="222"/>
    </location>
</feature>
<feature type="domain" description="Cadherin" evidence="15">
    <location>
        <begin position="1641"/>
        <end position="1746"/>
    </location>
</feature>
<evidence type="ECO:0000256" key="1">
    <source>
        <dbReference type="ARBA" id="ARBA00004167"/>
    </source>
</evidence>
<dbReference type="PANTHER" id="PTHR24025">
    <property type="entry name" value="DESMOGLEIN FAMILY MEMBER"/>
    <property type="match status" value="1"/>
</dbReference>
<dbReference type="InterPro" id="IPR050971">
    <property type="entry name" value="Cadherin-domain_protein"/>
</dbReference>
<feature type="domain" description="Cadherin" evidence="15">
    <location>
        <begin position="1088"/>
        <end position="1165"/>
    </location>
</feature>
<protein>
    <submittedName>
        <fullName evidence="16">Protein dachsous</fullName>
    </submittedName>
</protein>
<dbReference type="FunFam" id="2.60.40.60:FF:000140">
    <property type="entry name" value="Dachsous cadherin-related 1"/>
    <property type="match status" value="1"/>
</dbReference>
<dbReference type="OrthoDB" id="6252479at2759"/>
<feature type="domain" description="Cadherin" evidence="15">
    <location>
        <begin position="1747"/>
        <end position="1852"/>
    </location>
</feature>
<dbReference type="InterPro" id="IPR015919">
    <property type="entry name" value="Cadherin-like_sf"/>
</dbReference>
<dbReference type="EMBL" id="VIIS01001498">
    <property type="protein sequence ID" value="KAF0297346.1"/>
    <property type="molecule type" value="Genomic_DNA"/>
</dbReference>
<dbReference type="InterPro" id="IPR027397">
    <property type="entry name" value="Catenin-bd_sf"/>
</dbReference>
<feature type="domain" description="Cadherin" evidence="15">
    <location>
        <begin position="623"/>
        <end position="728"/>
    </location>
</feature>
<evidence type="ECO:0000313" key="17">
    <source>
        <dbReference type="Proteomes" id="UP000440578"/>
    </source>
</evidence>
<evidence type="ECO:0000256" key="3">
    <source>
        <dbReference type="ARBA" id="ARBA00022692"/>
    </source>
</evidence>
<keyword evidence="4" id="KW-0732">Signal</keyword>
<gene>
    <name evidence="16" type="primary">ds_0</name>
    <name evidence="16" type="ORF">FJT64_000542</name>
</gene>
<dbReference type="Proteomes" id="UP000440578">
    <property type="component" value="Unassembled WGS sequence"/>
</dbReference>
<dbReference type="FunFam" id="2.60.40.60:FF:000104">
    <property type="entry name" value="cadherin-23 isoform X1"/>
    <property type="match status" value="1"/>
</dbReference>
<dbReference type="SUPFAM" id="SSF49313">
    <property type="entry name" value="Cadherin-like"/>
    <property type="match status" value="21"/>
</dbReference>
<feature type="compositionally biased region" description="Basic residues" evidence="13">
    <location>
        <begin position="1475"/>
        <end position="1486"/>
    </location>
</feature>
<sequence>MVKVQISDVNDNRPTFYPREYKVSLREHEVNSGALVAVAATDADAASNGRIRYSIVSGNANGLFRIDASTGEVFVTGALGQAPSVHRLEVTATDGGGLRSLTNAEVALSLVAGSERPPLFEKARYLYAIAEDAPVGSQVGSVSATAGETGAEVRYSVYSGDPDGWFSVDPESGALRTAARLDHEKHSFVLLNMQAVSGQPPIYGHAQVNVTIGDVNDFPPEFDAVEATLSLPENTELRTAIYSAHARDHDSGENGRVRYRLLRNPDGVFRISARDGSISLVKKVDYEQRRTYDLVVGATDGGSPPLSANLTLHIAVQDFNDNTPQFERDEYQVSVPESVPVNTQLLQLTATDADTGNNARLTYRLVEPPGRLFGIFPNSGWLYLKGELDRETADKYRLTVQVTDNGTPARTATTAALVRVLDVNDHAPEFSQQTYELAVMENVAVGTVVGTLAATDRDLGANASLRYSLNPINASFRVHPRSGVVSTAAELDRELIELYEFSVDVSDEGVPPRRSAAVVKVRVLDDNDSGPQFLEPLDGVISVREEQQAGFEVDPDTDSDVNGAFSIDPVSGVISTTRVLDHEARAVYRLEVVARDGGVPPRQATHPITINVLDLNDNSPTFATSSLTFSIQENSPIGFKVGTVEAIDRDAGENGRVSYTILSGNLNDTFDIDRSTGALFTSREVDYEMASEYQLTIAAADASATNPQNGEITVTIGVRDVNDNAPAFGDELVLFSVAEDTAPGTAVWNFSASDADSGAAGTVRYSISQQSPRPAFAIDQYSGALTLREAIDYEVHAEYTVIVTATDQAEPVRSRLSTSLTAQIIVQDVNDHAPVFVRAGGGGVTVHEDEPVGYPVLHVIAIDGDSRDNGRVTYTLTDGDGEDVFSLDEETASEPPSEPWWHASPPIARTTVMGGGATFMIPAGVAGDAFKVDPRTGEVRTARRLDRETTDRHVVTVYANDGAVPSRFDASRQGACYPLHVPENSELAVIHAVVAVDDDIGSNGQITYSITDGNVGNKFSIDARTGALSARPLDREARDAYQLEITVQDGGSPARRAPLNCPLTVHVLDENDNDPVFQQRRYQPRTTDAGDNGRVTYSLSNETQWRFRIDNLSGRITTAGSFNRERRSRYTFEVQATDGGQYDARVARATVTVIIDDANDHAPVLTRYPFTARVPAYTEQGTELVTVHADDNDLGAKRTGHLQRVSNVFSFANQPANSAFRIHPETGVVKAIGSLSKESGRVFHLEVVAKDRGSPPQSAVGLVEIIVGQQRDQTTLQFQNNTYTARIPENAQTGSDVIQVTAVRSDGRRQRITYSFGSGNEDGTFEITANNGLIRVRDPRSLDFEQTRRRRLVVVSQAEGTTPLYGYTTVFVDLEDRNDNQPRFTQDEYSSAVWEGNSKGTFVVQVSATDADTGANADVVYSIVEGNLDNAFVIESRSSGVVRTNIVLDREIRASYDLTITATDRGRTGAGRTLRAPHPRHRHQRQPSHLPDPPPVVSVSEGAQVGQLVTTVTANDVDTSPALTYSFAGGAARQEAFAIDRFTGRITRDQYVLRVSASDAAHQAETNVTINVLDVNDEPPVFSQSSYTGGLLEMSGPGVEVLRVSASDRDLGENARITYSLLDDSETGEFAVEPNTGVLLTNSTVRARVSEDTALGKVILQVSAEDVDETRNNRNIDYSLVSGNEDGMFQIASTTGELLLVRPLDREQRARYVLDAAASDRGTPARNTTAQIVIDVTDVNDHQPQFNQTEYTAVISEQTQVGAEVLRVFATDRDAGENSAVVYDITSGNEQQAFALDGDTGVVRLRQRLDFDRLSEYRLVVRATDRDPARPLSALAAVHIRVSDENDNAPRFPQPVYHAFAVENAPAGQLVFTAHANDADRGRFGRLNYTLTDGGDRFQVDALTGQVTTAAVFDYEQRELYTFTISAADPGGRTATATVRVAVRGVDEFAPEFTEKQYQFRTPADGPPGYVVGRVVATDRDRGADGQVVYRLREPHQFFRVNRTSGEIVVTRSLGERRRARREAEPPATTSERLEIVASSGRPGSLSALTGVEVVLDPSLNGTGLPAAAGGGLASWGVGLLVAIILIVMAFGAAFVFLHMRNRRIGKPTMADQFDTSFDTEVRAGPAAGLQFPPRYSEIVHPYGGGGGATAEPRPAGRNTHSELSEQSHRSASSGRGSAEDGDEDEEIRMINEGPLMQQKLRQLAVPDEDSLSEMSAHNTQEYLARLGIDTSRDDSHSQSARADSAHVLDGGGSADGAARLGELLSSKLTAVGAEENEAIMDGTRAFGLDETQPSMTGSLSSIVHSEEELTGSYNWDYLLNWGPQYQPLAHVFSEIARLKDDSAPSPYAVSAAKPPPLLTNVAPRSVAAPVVPRSGLGPGAPPSLARSPIAHDVFAAPAMSPSFSPALSPLATRSPSLSRHVAHVPPSAAHRRPHLLAGASSSSESELRL</sequence>
<dbReference type="FunFam" id="2.60.40.60:FF:000116">
    <property type="entry name" value="Dachsous cadherin-related 2"/>
    <property type="match status" value="1"/>
</dbReference>
<dbReference type="GO" id="GO:0005886">
    <property type="term" value="C:plasma membrane"/>
    <property type="evidence" value="ECO:0007669"/>
    <property type="project" value="InterPro"/>
</dbReference>
<evidence type="ECO:0000256" key="2">
    <source>
        <dbReference type="ARBA" id="ARBA00022536"/>
    </source>
</evidence>
<keyword evidence="5" id="KW-0677">Repeat</keyword>
<dbReference type="GO" id="GO:0007156">
    <property type="term" value="P:homophilic cell adhesion via plasma membrane adhesion molecules"/>
    <property type="evidence" value="ECO:0007669"/>
    <property type="project" value="InterPro"/>
</dbReference>
<feature type="domain" description="Cadherin" evidence="15">
    <location>
        <begin position="1583"/>
        <end position="1639"/>
    </location>
</feature>
<feature type="domain" description="Cadherin" evidence="15">
    <location>
        <begin position="1385"/>
        <end position="1582"/>
    </location>
</feature>
<evidence type="ECO:0000256" key="7">
    <source>
        <dbReference type="ARBA" id="ARBA00022889"/>
    </source>
</evidence>
<evidence type="ECO:0000256" key="4">
    <source>
        <dbReference type="ARBA" id="ARBA00022729"/>
    </source>
</evidence>
<feature type="domain" description="Cadherin" evidence="15">
    <location>
        <begin position="1279"/>
        <end position="1384"/>
    </location>
</feature>
<feature type="domain" description="Cadherin" evidence="15">
    <location>
        <begin position="327"/>
        <end position="430"/>
    </location>
</feature>
<evidence type="ECO:0000256" key="6">
    <source>
        <dbReference type="ARBA" id="ARBA00022837"/>
    </source>
</evidence>
<feature type="domain" description="Cadherin" evidence="15">
    <location>
        <begin position="1954"/>
        <end position="2068"/>
    </location>
</feature>
<dbReference type="PRINTS" id="PR00205">
    <property type="entry name" value="CADHERIN"/>
</dbReference>
<feature type="domain" description="Cadherin" evidence="15">
    <location>
        <begin position="1853"/>
        <end position="1953"/>
    </location>
</feature>
<dbReference type="Pfam" id="PF00028">
    <property type="entry name" value="Cadherin"/>
    <property type="match status" value="19"/>
</dbReference>
<feature type="transmembrane region" description="Helical" evidence="14">
    <location>
        <begin position="2073"/>
        <end position="2098"/>
    </location>
</feature>
<feature type="region of interest" description="Disordered" evidence="13">
    <location>
        <begin position="1466"/>
        <end position="1494"/>
    </location>
</feature>
<reference evidence="16 17" key="1">
    <citation type="submission" date="2019-07" db="EMBL/GenBank/DDBJ databases">
        <title>Draft genome assembly of a fouling barnacle, Amphibalanus amphitrite (Darwin, 1854): The first reference genome for Thecostraca.</title>
        <authorList>
            <person name="Kim W."/>
        </authorList>
    </citation>
    <scope>NUCLEOTIDE SEQUENCE [LARGE SCALE GENOMIC DNA]</scope>
    <source>
        <strain evidence="16">SNU_AA5</strain>
        <tissue evidence="16">Soma without cirri and trophi</tissue>
    </source>
</reference>
<feature type="region of interest" description="Disordered" evidence="13">
    <location>
        <begin position="2141"/>
        <end position="2184"/>
    </location>
</feature>
<feature type="domain" description="Cadherin" evidence="15">
    <location>
        <begin position="1166"/>
        <end position="1278"/>
    </location>
</feature>
<keyword evidence="11" id="KW-0325">Glycoprotein</keyword>
<feature type="region of interest" description="Disordered" evidence="13">
    <location>
        <begin position="2232"/>
        <end position="2251"/>
    </location>
</feature>
<dbReference type="PANTHER" id="PTHR24025:SF23">
    <property type="entry name" value="NEURAL-CADHERIN"/>
    <property type="match status" value="1"/>
</dbReference>
<keyword evidence="2" id="KW-0245">EGF-like domain</keyword>
<evidence type="ECO:0000313" key="16">
    <source>
        <dbReference type="EMBL" id="KAF0297346.1"/>
    </source>
</evidence>
<evidence type="ECO:0000256" key="10">
    <source>
        <dbReference type="ARBA" id="ARBA00023157"/>
    </source>
</evidence>
<feature type="compositionally biased region" description="Basic and acidic residues" evidence="13">
    <location>
        <begin position="2160"/>
        <end position="2169"/>
    </location>
</feature>
<proteinExistence type="predicted"/>
<name>A0A6A4VRM8_AMPAM</name>
<comment type="subcellular location">
    <subcellularLocation>
        <location evidence="1">Membrane</location>
        <topology evidence="1">Single-pass membrane protein</topology>
    </subcellularLocation>
</comment>
<feature type="domain" description="Cadherin" evidence="15">
    <location>
        <begin position="431"/>
        <end position="533"/>
    </location>
</feature>
<accession>A0A6A4VRM8</accession>
<keyword evidence="6 12" id="KW-0106">Calcium</keyword>
<dbReference type="GO" id="GO:0048731">
    <property type="term" value="P:system development"/>
    <property type="evidence" value="ECO:0007669"/>
    <property type="project" value="UniProtKB-ARBA"/>
</dbReference>
<dbReference type="GO" id="GO:0007163">
    <property type="term" value="P:establishment or maintenance of cell polarity"/>
    <property type="evidence" value="ECO:0007669"/>
    <property type="project" value="UniProtKB-ARBA"/>
</dbReference>
<dbReference type="GO" id="GO:0060429">
    <property type="term" value="P:epithelium development"/>
    <property type="evidence" value="ECO:0007669"/>
    <property type="project" value="UniProtKB-ARBA"/>
</dbReference>
<evidence type="ECO:0000256" key="14">
    <source>
        <dbReference type="SAM" id="Phobius"/>
    </source>
</evidence>
<dbReference type="FunFam" id="2.60.40.60:FF:000134">
    <property type="entry name" value="protocadherin Fat 4"/>
    <property type="match status" value="1"/>
</dbReference>
<feature type="domain" description="Cadherin" evidence="15">
    <location>
        <begin position="973"/>
        <end position="1077"/>
    </location>
</feature>
<evidence type="ECO:0000259" key="15">
    <source>
        <dbReference type="PROSITE" id="PS50268"/>
    </source>
</evidence>
<organism evidence="16 17">
    <name type="scientific">Amphibalanus amphitrite</name>
    <name type="common">Striped barnacle</name>
    <name type="synonym">Balanus amphitrite</name>
    <dbReference type="NCBI Taxonomy" id="1232801"/>
    <lineage>
        <taxon>Eukaryota</taxon>
        <taxon>Metazoa</taxon>
        <taxon>Ecdysozoa</taxon>
        <taxon>Arthropoda</taxon>
        <taxon>Crustacea</taxon>
        <taxon>Multicrustacea</taxon>
        <taxon>Cirripedia</taxon>
        <taxon>Thoracica</taxon>
        <taxon>Thoracicalcarea</taxon>
        <taxon>Balanomorpha</taxon>
        <taxon>Balanoidea</taxon>
        <taxon>Balanidae</taxon>
        <taxon>Amphibalaninae</taxon>
        <taxon>Amphibalanus</taxon>
    </lineage>
</organism>
<evidence type="ECO:0000256" key="13">
    <source>
        <dbReference type="SAM" id="MobiDB-lite"/>
    </source>
</evidence>
<dbReference type="FunFam" id="2.60.40.60:FF:000058">
    <property type="entry name" value="FAT atypical cadherin 3"/>
    <property type="match status" value="1"/>
</dbReference>
<keyword evidence="8 14" id="KW-1133">Transmembrane helix</keyword>
<evidence type="ECO:0000256" key="12">
    <source>
        <dbReference type="PROSITE-ProRule" id="PRU00043"/>
    </source>
</evidence>
<feature type="domain" description="Cadherin" evidence="15">
    <location>
        <begin position="223"/>
        <end position="326"/>
    </location>
</feature>
<evidence type="ECO:0000256" key="5">
    <source>
        <dbReference type="ARBA" id="ARBA00022737"/>
    </source>
</evidence>
<feature type="domain" description="Cadherin" evidence="15">
    <location>
        <begin position="844"/>
        <end position="966"/>
    </location>
</feature>
<keyword evidence="3 14" id="KW-0812">Transmembrane</keyword>
<dbReference type="Gene3D" id="2.60.40.60">
    <property type="entry name" value="Cadherins"/>
    <property type="match status" value="21"/>
</dbReference>
<dbReference type="FunFam" id="2.60.40.60:FF:000081">
    <property type="entry name" value="protocadherin Fat 4"/>
    <property type="match status" value="1"/>
</dbReference>
<dbReference type="FunFam" id="2.60.40.60:FF:000020">
    <property type="entry name" value="Dachsous cadherin-related 1b"/>
    <property type="match status" value="7"/>
</dbReference>
<feature type="domain" description="Cadherin" evidence="15">
    <location>
        <begin position="735"/>
        <end position="836"/>
    </location>
</feature>
<dbReference type="Gene3D" id="4.10.900.10">
    <property type="entry name" value="TCF3-CBD (Catenin binding domain)"/>
    <property type="match status" value="1"/>
</dbReference>
<feature type="domain" description="Cadherin" evidence="15">
    <location>
        <begin position="551"/>
        <end position="622"/>
    </location>
</feature>
<evidence type="ECO:0000256" key="8">
    <source>
        <dbReference type="ARBA" id="ARBA00022989"/>
    </source>
</evidence>
<keyword evidence="9 14" id="KW-0472">Membrane</keyword>
<dbReference type="InterPro" id="IPR002126">
    <property type="entry name" value="Cadherin-like_dom"/>
</dbReference>
<evidence type="ECO:0000256" key="9">
    <source>
        <dbReference type="ARBA" id="ARBA00023136"/>
    </source>
</evidence>
<evidence type="ECO:0000256" key="11">
    <source>
        <dbReference type="ARBA" id="ARBA00023180"/>
    </source>
</evidence>
<dbReference type="PROSITE" id="PS50268">
    <property type="entry name" value="CADHERIN_2"/>
    <property type="match status" value="19"/>
</dbReference>
<dbReference type="SMART" id="SM00112">
    <property type="entry name" value="CA"/>
    <property type="match status" value="19"/>
</dbReference>
<keyword evidence="17" id="KW-1185">Reference proteome</keyword>
<keyword evidence="7" id="KW-0130">Cell adhesion</keyword>
<dbReference type="InterPro" id="IPR020894">
    <property type="entry name" value="Cadherin_CS"/>
</dbReference>
<feature type="compositionally biased region" description="Low complexity" evidence="13">
    <location>
        <begin position="2441"/>
        <end position="2450"/>
    </location>
</feature>
<dbReference type="CDD" id="cd11304">
    <property type="entry name" value="Cadherin_repeat"/>
    <property type="match status" value="18"/>
</dbReference>
<feature type="domain" description="Cadherin" evidence="15">
    <location>
        <begin position="17"/>
        <end position="120"/>
    </location>
</feature>
<dbReference type="GO" id="GO:0005509">
    <property type="term" value="F:calcium ion binding"/>
    <property type="evidence" value="ECO:0007669"/>
    <property type="project" value="UniProtKB-UniRule"/>
</dbReference>
<keyword evidence="10" id="KW-1015">Disulfide bond</keyword>
<dbReference type="FunFam" id="2.60.40.60:FF:000279">
    <property type="entry name" value="Protocadherin-16, putative"/>
    <property type="match status" value="1"/>
</dbReference>
<dbReference type="PROSITE" id="PS00232">
    <property type="entry name" value="CADHERIN_1"/>
    <property type="match status" value="10"/>
</dbReference>